<dbReference type="Pfam" id="PF22778">
    <property type="entry name" value="VCPO_2nd"/>
    <property type="match status" value="1"/>
</dbReference>
<dbReference type="RefSeq" id="WP_166872585.1">
    <property type="nucleotide sequence ID" value="NZ_WHJH01000006.1"/>
</dbReference>
<organism evidence="4 5">
    <name type="scientific">Massilia mucilaginosa</name>
    <dbReference type="NCBI Taxonomy" id="2609282"/>
    <lineage>
        <taxon>Bacteria</taxon>
        <taxon>Pseudomonadati</taxon>
        <taxon>Pseudomonadota</taxon>
        <taxon>Betaproteobacteria</taxon>
        <taxon>Burkholderiales</taxon>
        <taxon>Oxalobacteraceae</taxon>
        <taxon>Telluria group</taxon>
        <taxon>Massilia</taxon>
    </lineage>
</organism>
<evidence type="ECO:0000313" key="4">
    <source>
        <dbReference type="EMBL" id="NHZ88967.1"/>
    </source>
</evidence>
<dbReference type="PANTHER" id="PTHR34599">
    <property type="entry name" value="PEROXIDASE-RELATED"/>
    <property type="match status" value="1"/>
</dbReference>
<dbReference type="Pfam" id="PF21167">
    <property type="entry name" value="DUF6851"/>
    <property type="match status" value="1"/>
</dbReference>
<evidence type="ECO:0000259" key="2">
    <source>
        <dbReference type="Pfam" id="PF21167"/>
    </source>
</evidence>
<dbReference type="CDD" id="cd03398">
    <property type="entry name" value="PAP2_haloperoxidase"/>
    <property type="match status" value="1"/>
</dbReference>
<dbReference type="PANTHER" id="PTHR34599:SF2">
    <property type="entry name" value="TRAF-TYPE DOMAIN-CONTAINING PROTEIN"/>
    <property type="match status" value="1"/>
</dbReference>
<protein>
    <submittedName>
        <fullName evidence="4">Phosphoesterase</fullName>
    </submittedName>
</protein>
<feature type="region of interest" description="Disordered" evidence="1">
    <location>
        <begin position="21"/>
        <end position="46"/>
    </location>
</feature>
<proteinExistence type="predicted"/>
<dbReference type="InterPro" id="IPR055161">
    <property type="entry name" value="NapH1-like_2nd"/>
</dbReference>
<dbReference type="InterPro" id="IPR036938">
    <property type="entry name" value="PAP2/HPO_sf"/>
</dbReference>
<feature type="domain" description="Vanadium-dependent haloperoxidase NapH1-like second helical-bundle" evidence="3">
    <location>
        <begin position="324"/>
        <end position="491"/>
    </location>
</feature>
<evidence type="ECO:0000313" key="5">
    <source>
        <dbReference type="Proteomes" id="UP000609726"/>
    </source>
</evidence>
<accession>A0ABX0NQ64</accession>
<dbReference type="InterPro" id="IPR052559">
    <property type="entry name" value="V-haloperoxidase"/>
</dbReference>
<keyword evidence="5" id="KW-1185">Reference proteome</keyword>
<dbReference type="EMBL" id="WHJH01000006">
    <property type="protein sequence ID" value="NHZ88967.1"/>
    <property type="molecule type" value="Genomic_DNA"/>
</dbReference>
<sequence length="501" mass="53370">MKRRTFLAAGGAAAIGNALTACGGSRNRPPPPPEPEPEPTQAGTVTGWNNQALEAVRATRMAPTMAARAVAIVHSAMYEAWAAYDNAALGQYLGAQLRRPAVERTAANKAKAMSFAAYAALLDQFPGQQAALTAYLITLGSRPIDAYNNTATAPRLGTIAAQAVLDKRRDDGANQAGTMAPGGTPFADYSGYLARNPPLLVIQPTPRSNIVFPDRWQPLSLNDAAGVRRTQSFLTPFWGTVRPFALTSGSQFRPPPPATFGTQEFVDQAAEIVQIQATLSERQKVIGDFWAGGAGGELPGSYWCRFAQLMSARKGYTDDDDVKLFFALTNAVLDASIAAWDAKRAYDSARPISAIRYLFNGRIVQSFGPEGPAGGLRPVPGEAWMPFQLPSAPTPAFPDHVSGHSTFSAASAEVLRRFTGSDLFRHAVTIQARSLLIDPGLPTAPVTLAWETFTDAVIEASASRTYTGIHFERASDAGRSLGNQVGATAFARARALWSGNA</sequence>
<dbReference type="PROSITE" id="PS51257">
    <property type="entry name" value="PROKAR_LIPOPROTEIN"/>
    <property type="match status" value="1"/>
</dbReference>
<dbReference type="Gene3D" id="1.10.606.10">
    <property type="entry name" value="Vanadium-containing Chloroperoxidase, domain 2"/>
    <property type="match status" value="1"/>
</dbReference>
<dbReference type="SUPFAM" id="SSF48317">
    <property type="entry name" value="Acid phosphatase/Vanadium-dependent haloperoxidase"/>
    <property type="match status" value="1"/>
</dbReference>
<comment type="caution">
    <text evidence="4">The sequence shown here is derived from an EMBL/GenBank/DDBJ whole genome shotgun (WGS) entry which is preliminary data.</text>
</comment>
<evidence type="ECO:0000256" key="1">
    <source>
        <dbReference type="SAM" id="MobiDB-lite"/>
    </source>
</evidence>
<feature type="domain" description="DUF6851" evidence="2">
    <location>
        <begin position="72"/>
        <end position="204"/>
    </location>
</feature>
<reference evidence="4 5" key="1">
    <citation type="submission" date="2019-10" db="EMBL/GenBank/DDBJ databases">
        <title>Taxonomy of Antarctic Massilia spp.: description of Massilia rubra sp. nov., Massilia aquatica sp. nov., Massilia mucilaginosa sp. nov., Massilia frigida sp. nov. isolated from streams, lakes and regoliths.</title>
        <authorList>
            <person name="Holochova P."/>
            <person name="Sedlacek I."/>
            <person name="Kralova S."/>
            <person name="Maslanova I."/>
            <person name="Busse H.-J."/>
            <person name="Stankova E."/>
            <person name="Vrbovska V."/>
            <person name="Kovarovic V."/>
            <person name="Bartak M."/>
            <person name="Svec P."/>
            <person name="Pantucek R."/>
        </authorList>
    </citation>
    <scope>NUCLEOTIDE SEQUENCE [LARGE SCALE GENOMIC DNA]</scope>
    <source>
        <strain evidence="4 5">CCM 8733</strain>
    </source>
</reference>
<name>A0ABX0NQ64_9BURK</name>
<dbReference type="InterPro" id="IPR016119">
    <property type="entry name" value="Br/Cl_peroxidase_C"/>
</dbReference>
<dbReference type="InterPro" id="IPR049283">
    <property type="entry name" value="DUF6851"/>
</dbReference>
<evidence type="ECO:0000259" key="3">
    <source>
        <dbReference type="Pfam" id="PF22778"/>
    </source>
</evidence>
<dbReference type="Gene3D" id="1.20.144.10">
    <property type="entry name" value="Phosphatidic acid phosphatase type 2/haloperoxidase"/>
    <property type="match status" value="1"/>
</dbReference>
<gene>
    <name evidence="4" type="ORF">F2P45_08055</name>
</gene>
<dbReference type="Proteomes" id="UP000609726">
    <property type="component" value="Unassembled WGS sequence"/>
</dbReference>